<evidence type="ECO:0000313" key="2">
    <source>
        <dbReference type="EMBL" id="CAB5126856.1"/>
    </source>
</evidence>
<dbReference type="EMBL" id="CAEZSL010000002">
    <property type="protein sequence ID" value="CAB4532028.1"/>
    <property type="molecule type" value="Genomic_DNA"/>
</dbReference>
<dbReference type="AlphaFoldDB" id="A0A6J7VXM6"/>
<organism evidence="2">
    <name type="scientific">freshwater metagenome</name>
    <dbReference type="NCBI Taxonomy" id="449393"/>
    <lineage>
        <taxon>unclassified sequences</taxon>
        <taxon>metagenomes</taxon>
        <taxon>ecological metagenomes</taxon>
    </lineage>
</organism>
<dbReference type="PANTHER" id="PTHR34846:SF5">
    <property type="entry name" value="CARBOXYMUCONOLACTONE DECARBOXYLASE-LIKE DOMAIN-CONTAINING PROTEIN"/>
    <property type="match status" value="1"/>
</dbReference>
<accession>A0A6J7VXM6</accession>
<protein>
    <submittedName>
        <fullName evidence="2">Unannotated protein</fullName>
    </submittedName>
</protein>
<gene>
    <name evidence="1" type="ORF">UFOPK1421_00031</name>
    <name evidence="2" type="ORF">UFOPK4422_01067</name>
</gene>
<dbReference type="PANTHER" id="PTHR34846">
    <property type="entry name" value="4-CARBOXYMUCONOLACTONE DECARBOXYLASE FAMILY PROTEIN (AFU_ORTHOLOGUE AFUA_6G11590)"/>
    <property type="match status" value="1"/>
</dbReference>
<evidence type="ECO:0000313" key="1">
    <source>
        <dbReference type="EMBL" id="CAB4532028.1"/>
    </source>
</evidence>
<dbReference type="InterPro" id="IPR029032">
    <property type="entry name" value="AhpD-like"/>
</dbReference>
<name>A0A6J7VXM6_9ZZZZ</name>
<dbReference type="SUPFAM" id="SSF69118">
    <property type="entry name" value="AhpD-like"/>
    <property type="match status" value="1"/>
</dbReference>
<dbReference type="EMBL" id="CAFBRX010000108">
    <property type="protein sequence ID" value="CAB5126856.1"/>
    <property type="molecule type" value="Genomic_DNA"/>
</dbReference>
<reference evidence="2" key="1">
    <citation type="submission" date="2020-05" db="EMBL/GenBank/DDBJ databases">
        <authorList>
            <person name="Chiriac C."/>
            <person name="Salcher M."/>
            <person name="Ghai R."/>
            <person name="Kavagutti S V."/>
        </authorList>
    </citation>
    <scope>NUCLEOTIDE SEQUENCE</scope>
</reference>
<proteinExistence type="predicted"/>
<dbReference type="Gene3D" id="1.20.1290.10">
    <property type="entry name" value="AhpD-like"/>
    <property type="match status" value="1"/>
</dbReference>
<sequence length="103" mass="11943">MQQGLTDEAYNSVQHYHDHPDFSDRERLAAEYAERFAIDHTAVDDELWKRLQSVFSDTELLELTVSIGFFVGMGRAFQVLDVARDFDILWSREPVISPEPPKE</sequence>